<evidence type="ECO:0000256" key="1">
    <source>
        <dbReference type="ARBA" id="ARBA00022737"/>
    </source>
</evidence>
<comment type="caution">
    <text evidence="3">The sequence shown here is derived from an EMBL/GenBank/DDBJ whole genome shotgun (WGS) entry which is preliminary data.</text>
</comment>
<organism evidence="3 5">
    <name type="scientific">Rotaria sordida</name>
    <dbReference type="NCBI Taxonomy" id="392033"/>
    <lineage>
        <taxon>Eukaryota</taxon>
        <taxon>Metazoa</taxon>
        <taxon>Spiralia</taxon>
        <taxon>Gnathifera</taxon>
        <taxon>Rotifera</taxon>
        <taxon>Eurotatoria</taxon>
        <taxon>Bdelloidea</taxon>
        <taxon>Philodinida</taxon>
        <taxon>Philodinidae</taxon>
        <taxon>Rotaria</taxon>
    </lineage>
</organism>
<protein>
    <recommendedName>
        <fullName evidence="7">MORN repeat-containing protein 1</fullName>
    </recommendedName>
</protein>
<accession>A0A813TIR3</accession>
<evidence type="ECO:0000313" key="6">
    <source>
        <dbReference type="Proteomes" id="UP000663870"/>
    </source>
</evidence>
<name>A0A813TIR3_9BILA</name>
<dbReference type="Gene3D" id="2.20.110.10">
    <property type="entry name" value="Histone H3 K4-specific methyltransferase SET7/9 N-terminal domain"/>
    <property type="match status" value="2"/>
</dbReference>
<evidence type="ECO:0000256" key="2">
    <source>
        <dbReference type="SAM" id="MobiDB-lite"/>
    </source>
</evidence>
<dbReference type="SUPFAM" id="SSF82185">
    <property type="entry name" value="Histone H3 K4-specific methyltransferase SET7/9 N-terminal domain"/>
    <property type="match status" value="2"/>
</dbReference>
<evidence type="ECO:0000313" key="3">
    <source>
        <dbReference type="EMBL" id="CAF0809943.1"/>
    </source>
</evidence>
<dbReference type="EMBL" id="CAJNOL010000121">
    <property type="protein sequence ID" value="CAF0863930.1"/>
    <property type="molecule type" value="Genomic_DNA"/>
</dbReference>
<dbReference type="Proteomes" id="UP000663854">
    <property type="component" value="Unassembled WGS sequence"/>
</dbReference>
<dbReference type="AlphaFoldDB" id="A0A813TIR3"/>
<dbReference type="Pfam" id="PF02493">
    <property type="entry name" value="MORN"/>
    <property type="match status" value="8"/>
</dbReference>
<feature type="region of interest" description="Disordered" evidence="2">
    <location>
        <begin position="345"/>
        <end position="372"/>
    </location>
</feature>
<reference evidence="3" key="1">
    <citation type="submission" date="2021-02" db="EMBL/GenBank/DDBJ databases">
        <authorList>
            <person name="Nowell W R."/>
        </authorList>
    </citation>
    <scope>NUCLEOTIDE SEQUENCE</scope>
</reference>
<feature type="compositionally biased region" description="Low complexity" evidence="2">
    <location>
        <begin position="345"/>
        <end position="367"/>
    </location>
</feature>
<gene>
    <name evidence="4" type="ORF">JXQ802_LOCUS7331</name>
    <name evidence="3" type="ORF">PYM288_LOCUS5038</name>
</gene>
<sequence>MVGIELKGAFRGETRRSLRSGFGVYQYLNPFFRYEGTWHEGKKHGFGKLIFADGSYYQGEFANNEIMGQGTRYFASSRNTYTGHFYYGEMDGHGRLKMGNDDCYEGDFKSNHFEGEGSYLSHDKQLYTGTWHNHRRHGYGEQTYLDGSRYSGDWITNKRHGFGKLTDAQDGFIIYEGSWKNDLMHGEGTYNLGESYTYRNGMIINNYPIGWPFRLYINENQTSTLILTEEPIIITVDIIDSSENNTRVEADCGRLIRLRCGQQTDQPTSDSLPTPFGFHVNLIPRSTNPISFDDQLVSASNEEMNMSERNQPIQDSMLAAADNGRAQFIGININTFVMQRASSSASSGSQQLTQSASTSSSQPTSARSNRRKDKLRMQSFVFIIDDITDPVPFNKSLDAVYLPVQCSTTNMTQ</sequence>
<evidence type="ECO:0008006" key="7">
    <source>
        <dbReference type="Google" id="ProtNLM"/>
    </source>
</evidence>
<dbReference type="SMART" id="SM00698">
    <property type="entry name" value="MORN"/>
    <property type="match status" value="8"/>
</dbReference>
<keyword evidence="6" id="KW-1185">Reference proteome</keyword>
<proteinExistence type="predicted"/>
<dbReference type="PANTHER" id="PTHR23084:SF263">
    <property type="entry name" value="MORN REPEAT-CONTAINING PROTEIN 1"/>
    <property type="match status" value="1"/>
</dbReference>
<dbReference type="Proteomes" id="UP000663870">
    <property type="component" value="Unassembled WGS sequence"/>
</dbReference>
<keyword evidence="1" id="KW-0677">Repeat</keyword>
<dbReference type="EMBL" id="CAJNOH010000048">
    <property type="protein sequence ID" value="CAF0809943.1"/>
    <property type="molecule type" value="Genomic_DNA"/>
</dbReference>
<dbReference type="InterPro" id="IPR003409">
    <property type="entry name" value="MORN"/>
</dbReference>
<evidence type="ECO:0000313" key="4">
    <source>
        <dbReference type="EMBL" id="CAF0863930.1"/>
    </source>
</evidence>
<dbReference type="PANTHER" id="PTHR23084">
    <property type="entry name" value="PHOSPHATIDYLINOSITOL-4-PHOSPHATE 5-KINASE RELATED"/>
    <property type="match status" value="1"/>
</dbReference>
<evidence type="ECO:0000313" key="5">
    <source>
        <dbReference type="Proteomes" id="UP000663854"/>
    </source>
</evidence>